<dbReference type="Proteomes" id="UP000664534">
    <property type="component" value="Unassembled WGS sequence"/>
</dbReference>
<gene>
    <name evidence="1" type="ORF">IMSHALPRED_002601</name>
</gene>
<evidence type="ECO:0000313" key="1">
    <source>
        <dbReference type="EMBL" id="CAF9915423.1"/>
    </source>
</evidence>
<dbReference type="EMBL" id="CAJPDT010000015">
    <property type="protein sequence ID" value="CAF9915423.1"/>
    <property type="molecule type" value="Genomic_DNA"/>
</dbReference>
<sequence length="540" mass="60621">MLGPRYGWSTIDYGAQVTDLGPLDTQKLPGLKTLKVNCGKKRSPATTASHWGANYNKGAKGKLEPHIFVKVTESLSRVLHVRTRSTNPEADAGDDTAKEPYWWAPGQMRNPNLMMQEIVPSIGAENSNTPNSTVTPNLKMQWCCLKPMFSNGGSITFVGPGMTGSAINHVHTAPLPPGQGYEDAELSHLRQSDRSSSSVIDCPVLPECSPRLKHYQMLHWLLYGMGSEDQNPCPRSFCHDCWQTPGWRAACQSCKEPFCFAHDLRGLSMRICGYKDLSTEKAFLEENSNFRRVLEASEKSTVALNTAREKTKYTIREYLNVLSRLPELSQSFKDKYVHLLDSSPRVEPNDLVFNPKVLLSEAANELKETSYESELLKMLDLIMSTPISDTGDEGTEIQHNDSWLGCGSFLCPKYRSMGDHRPRCTSTAQQCTLCEVHVCPDCLAQNPRCDCAYCKDHYSCPNCVKTLGDLCKKAEEEEEVRRKVKIQEEQQAKWEFQLKEANDMAELAGEFLARSILQTTPTLTMHEEDLERQSNGECGR</sequence>
<name>A0A8H3F0Q8_9LECA</name>
<dbReference type="AlphaFoldDB" id="A0A8H3F0Q8"/>
<comment type="caution">
    <text evidence="1">The sequence shown here is derived from an EMBL/GenBank/DDBJ whole genome shotgun (WGS) entry which is preliminary data.</text>
</comment>
<protein>
    <submittedName>
        <fullName evidence="1">Uncharacterized protein</fullName>
    </submittedName>
</protein>
<organism evidence="1 2">
    <name type="scientific">Imshaugia aleurites</name>
    <dbReference type="NCBI Taxonomy" id="172621"/>
    <lineage>
        <taxon>Eukaryota</taxon>
        <taxon>Fungi</taxon>
        <taxon>Dikarya</taxon>
        <taxon>Ascomycota</taxon>
        <taxon>Pezizomycotina</taxon>
        <taxon>Lecanoromycetes</taxon>
        <taxon>OSLEUM clade</taxon>
        <taxon>Lecanoromycetidae</taxon>
        <taxon>Lecanorales</taxon>
        <taxon>Lecanorineae</taxon>
        <taxon>Parmeliaceae</taxon>
        <taxon>Imshaugia</taxon>
    </lineage>
</organism>
<accession>A0A8H3F0Q8</accession>
<keyword evidence="2" id="KW-1185">Reference proteome</keyword>
<proteinExistence type="predicted"/>
<dbReference type="OrthoDB" id="3903581at2759"/>
<reference evidence="1" key="1">
    <citation type="submission" date="2021-03" db="EMBL/GenBank/DDBJ databases">
        <authorList>
            <person name="Tagirdzhanova G."/>
        </authorList>
    </citation>
    <scope>NUCLEOTIDE SEQUENCE</scope>
</reference>
<evidence type="ECO:0000313" key="2">
    <source>
        <dbReference type="Proteomes" id="UP000664534"/>
    </source>
</evidence>